<protein>
    <submittedName>
        <fullName evidence="4">Endochitinase</fullName>
    </submittedName>
</protein>
<accession>A0A210QAE6</accession>
<reference evidence="4 5" key="1">
    <citation type="journal article" date="2017" name="Nat. Ecol. Evol.">
        <title>Scallop genome provides insights into evolution of bilaterian karyotype and development.</title>
        <authorList>
            <person name="Wang S."/>
            <person name="Zhang J."/>
            <person name="Jiao W."/>
            <person name="Li J."/>
            <person name="Xun X."/>
            <person name="Sun Y."/>
            <person name="Guo X."/>
            <person name="Huan P."/>
            <person name="Dong B."/>
            <person name="Zhang L."/>
            <person name="Hu X."/>
            <person name="Sun X."/>
            <person name="Wang J."/>
            <person name="Zhao C."/>
            <person name="Wang Y."/>
            <person name="Wang D."/>
            <person name="Huang X."/>
            <person name="Wang R."/>
            <person name="Lv J."/>
            <person name="Li Y."/>
            <person name="Zhang Z."/>
            <person name="Liu B."/>
            <person name="Lu W."/>
            <person name="Hui Y."/>
            <person name="Liang J."/>
            <person name="Zhou Z."/>
            <person name="Hou R."/>
            <person name="Li X."/>
            <person name="Liu Y."/>
            <person name="Li H."/>
            <person name="Ning X."/>
            <person name="Lin Y."/>
            <person name="Zhao L."/>
            <person name="Xing Q."/>
            <person name="Dou J."/>
            <person name="Li Y."/>
            <person name="Mao J."/>
            <person name="Guo H."/>
            <person name="Dou H."/>
            <person name="Li T."/>
            <person name="Mu C."/>
            <person name="Jiang W."/>
            <person name="Fu Q."/>
            <person name="Fu X."/>
            <person name="Miao Y."/>
            <person name="Liu J."/>
            <person name="Yu Q."/>
            <person name="Li R."/>
            <person name="Liao H."/>
            <person name="Li X."/>
            <person name="Kong Y."/>
            <person name="Jiang Z."/>
            <person name="Chourrout D."/>
            <person name="Li R."/>
            <person name="Bao Z."/>
        </authorList>
    </citation>
    <scope>NUCLEOTIDE SEQUENCE [LARGE SCALE GENOMIC DNA]</scope>
    <source>
        <strain evidence="4 5">PY_sf001</strain>
    </source>
</reference>
<evidence type="ECO:0000256" key="2">
    <source>
        <dbReference type="SAM" id="SignalP"/>
    </source>
</evidence>
<dbReference type="Pfam" id="PF01607">
    <property type="entry name" value="CBM_14"/>
    <property type="match status" value="1"/>
</dbReference>
<organism evidence="4 5">
    <name type="scientific">Mizuhopecten yessoensis</name>
    <name type="common">Japanese scallop</name>
    <name type="synonym">Patinopecten yessoensis</name>
    <dbReference type="NCBI Taxonomy" id="6573"/>
    <lineage>
        <taxon>Eukaryota</taxon>
        <taxon>Metazoa</taxon>
        <taxon>Spiralia</taxon>
        <taxon>Lophotrochozoa</taxon>
        <taxon>Mollusca</taxon>
        <taxon>Bivalvia</taxon>
        <taxon>Autobranchia</taxon>
        <taxon>Pteriomorphia</taxon>
        <taxon>Pectinida</taxon>
        <taxon>Pectinoidea</taxon>
        <taxon>Pectinidae</taxon>
        <taxon>Mizuhopecten</taxon>
    </lineage>
</organism>
<comment type="caution">
    <text evidence="4">The sequence shown here is derived from an EMBL/GenBank/DDBJ whole genome shotgun (WGS) entry which is preliminary data.</text>
</comment>
<feature type="domain" description="Chitin-binding type-2" evidence="3">
    <location>
        <begin position="165"/>
        <end position="220"/>
    </location>
</feature>
<feature type="compositionally biased region" description="Low complexity" evidence="1">
    <location>
        <begin position="72"/>
        <end position="95"/>
    </location>
</feature>
<evidence type="ECO:0000256" key="1">
    <source>
        <dbReference type="SAM" id="MobiDB-lite"/>
    </source>
</evidence>
<dbReference type="AlphaFoldDB" id="A0A210QAE6"/>
<gene>
    <name evidence="4" type="ORF">KP79_PYT11597</name>
</gene>
<dbReference type="OrthoDB" id="6112160at2759"/>
<dbReference type="InterPro" id="IPR036508">
    <property type="entry name" value="Chitin-bd_dom_sf"/>
</dbReference>
<keyword evidence="5" id="KW-1185">Reference proteome</keyword>
<dbReference type="InterPro" id="IPR002557">
    <property type="entry name" value="Chitin-bd_dom"/>
</dbReference>
<dbReference type="PROSITE" id="PS50940">
    <property type="entry name" value="CHIT_BIND_II"/>
    <property type="match status" value="1"/>
</dbReference>
<evidence type="ECO:0000259" key="3">
    <source>
        <dbReference type="PROSITE" id="PS50940"/>
    </source>
</evidence>
<dbReference type="EMBL" id="NEDP02004420">
    <property type="protein sequence ID" value="OWF45689.1"/>
    <property type="molecule type" value="Genomic_DNA"/>
</dbReference>
<feature type="region of interest" description="Disordered" evidence="1">
    <location>
        <begin position="72"/>
        <end position="147"/>
    </location>
</feature>
<dbReference type="Proteomes" id="UP000242188">
    <property type="component" value="Unassembled WGS sequence"/>
</dbReference>
<proteinExistence type="predicted"/>
<evidence type="ECO:0000313" key="4">
    <source>
        <dbReference type="EMBL" id="OWF45689.1"/>
    </source>
</evidence>
<evidence type="ECO:0000313" key="5">
    <source>
        <dbReference type="Proteomes" id="UP000242188"/>
    </source>
</evidence>
<dbReference type="SUPFAM" id="SSF57625">
    <property type="entry name" value="Invertebrate chitin-binding proteins"/>
    <property type="match status" value="1"/>
</dbReference>
<name>A0A210QAE6_MIZYE</name>
<feature type="chain" id="PRO_5013030061" evidence="2">
    <location>
        <begin position="26"/>
        <end position="220"/>
    </location>
</feature>
<feature type="compositionally biased region" description="Low complexity" evidence="1">
    <location>
        <begin position="107"/>
        <end position="147"/>
    </location>
</feature>
<dbReference type="Gene3D" id="2.170.140.10">
    <property type="entry name" value="Chitin binding domain"/>
    <property type="match status" value="1"/>
</dbReference>
<feature type="signal peptide" evidence="2">
    <location>
        <begin position="1"/>
        <end position="25"/>
    </location>
</feature>
<sequence>MKFPATVKVVCLLAGIAVTFYGVEANRCPSDCKHGTTTVLQRIHKDCRRFFIFRSRCTKVVSVCVCATPTTTTSTSTAQTTTTTMTTTSGPTAKPTTRRKTMPTKPPATRKTMTTKPPATRKTMTTKPPATRKTMTTKPPATRKTMPTITSKTGTIKTLNTDALSVICNNRPKDEFYFPYPTDASKFVQCGAYGRAYLMSCTPLTVWNDAIKVCDTKRVL</sequence>
<keyword evidence="2" id="KW-0732">Signal</keyword>
<dbReference type="GO" id="GO:0008061">
    <property type="term" value="F:chitin binding"/>
    <property type="evidence" value="ECO:0007669"/>
    <property type="project" value="InterPro"/>
</dbReference>
<dbReference type="GO" id="GO:0005576">
    <property type="term" value="C:extracellular region"/>
    <property type="evidence" value="ECO:0007669"/>
    <property type="project" value="InterPro"/>
</dbReference>